<accession>A0A3M0G3I8</accession>
<dbReference type="GO" id="GO:0016787">
    <property type="term" value="F:hydrolase activity"/>
    <property type="evidence" value="ECO:0007669"/>
    <property type="project" value="UniProtKB-KW"/>
</dbReference>
<keyword evidence="5" id="KW-1185">Reference proteome</keyword>
<dbReference type="InterPro" id="IPR029058">
    <property type="entry name" value="AB_hydrolase_fold"/>
</dbReference>
<evidence type="ECO:0000313" key="4">
    <source>
        <dbReference type="EMBL" id="RMB59551.1"/>
    </source>
</evidence>
<evidence type="ECO:0000259" key="3">
    <source>
        <dbReference type="Pfam" id="PF02230"/>
    </source>
</evidence>
<dbReference type="PANTHER" id="PTHR10655:SF17">
    <property type="entry name" value="LYSOPHOSPHOLIPASE-LIKE PROTEIN 1"/>
    <property type="match status" value="1"/>
</dbReference>
<comment type="similarity">
    <text evidence="1">Belongs to the AB hydrolase superfamily. AB hydrolase 2 family.</text>
</comment>
<comment type="caution">
    <text evidence="4">The sequence shown here is derived from an EMBL/GenBank/DDBJ whole genome shotgun (WGS) entry which is preliminary data.</text>
</comment>
<dbReference type="AlphaFoldDB" id="A0A3M0G3I8"/>
<evidence type="ECO:0000256" key="1">
    <source>
        <dbReference type="ARBA" id="ARBA00006499"/>
    </source>
</evidence>
<dbReference type="PANTHER" id="PTHR10655">
    <property type="entry name" value="LYSOPHOSPHOLIPASE-RELATED"/>
    <property type="match status" value="1"/>
</dbReference>
<protein>
    <submittedName>
        <fullName evidence="4">Alpha/beta fold hydrolase</fullName>
    </submittedName>
</protein>
<gene>
    <name evidence="4" type="ORF">EAX61_08175</name>
</gene>
<dbReference type="Pfam" id="PF02230">
    <property type="entry name" value="Abhydrolase_2"/>
    <property type="match status" value="1"/>
</dbReference>
<reference evidence="4 5" key="1">
    <citation type="submission" date="2018-10" db="EMBL/GenBank/DDBJ databases">
        <title>Dokdonia luteus sp. nov., isolated from sea water.</title>
        <authorList>
            <person name="Zhou L.Y."/>
            <person name="Du Z.J."/>
        </authorList>
    </citation>
    <scope>NUCLEOTIDE SEQUENCE [LARGE SCALE GENOMIC DNA]</scope>
    <source>
        <strain evidence="4 5">SH27</strain>
    </source>
</reference>
<dbReference type="SUPFAM" id="SSF53474">
    <property type="entry name" value="alpha/beta-Hydrolases"/>
    <property type="match status" value="1"/>
</dbReference>
<dbReference type="InterPro" id="IPR050565">
    <property type="entry name" value="LYPA1-2/EST-like"/>
</dbReference>
<organism evidence="4 5">
    <name type="scientific">Dokdonia sinensis</name>
    <dbReference type="NCBI Taxonomy" id="2479847"/>
    <lineage>
        <taxon>Bacteria</taxon>
        <taxon>Pseudomonadati</taxon>
        <taxon>Bacteroidota</taxon>
        <taxon>Flavobacteriia</taxon>
        <taxon>Flavobacteriales</taxon>
        <taxon>Flavobacteriaceae</taxon>
        <taxon>Dokdonia</taxon>
    </lineage>
</organism>
<dbReference type="EMBL" id="REFV01000006">
    <property type="protein sequence ID" value="RMB59551.1"/>
    <property type="molecule type" value="Genomic_DNA"/>
</dbReference>
<sequence>MEKLSLEHIIQKPKKSITGKAPLLLLLHGYGSDENDLFSFASELPEEYFIISARAPHAMQPYGNAWYAISIDPNGVKESDNVEAVASRDTIAQFIDEAVKAYDLDPYNVTLLGFSQGTILSYGVALTYPEKVKNVIGLSGYINEEIIELKSAPAYAHLNIYNSHGTADQVIPIEAAQKTPDYLKDLGIESSLSTFPVGHGVHPQNFYEFKKWLEEHNNFK</sequence>
<feature type="domain" description="Phospholipase/carboxylesterase/thioesterase" evidence="3">
    <location>
        <begin position="20"/>
        <end position="216"/>
    </location>
</feature>
<dbReference type="OrthoDB" id="9795555at2"/>
<dbReference type="RefSeq" id="WP_121917189.1">
    <property type="nucleotide sequence ID" value="NZ_REFV01000006.1"/>
</dbReference>
<proteinExistence type="inferred from homology"/>
<evidence type="ECO:0000256" key="2">
    <source>
        <dbReference type="ARBA" id="ARBA00022801"/>
    </source>
</evidence>
<dbReference type="Gene3D" id="3.40.50.1820">
    <property type="entry name" value="alpha/beta hydrolase"/>
    <property type="match status" value="1"/>
</dbReference>
<evidence type="ECO:0000313" key="5">
    <source>
        <dbReference type="Proteomes" id="UP000281985"/>
    </source>
</evidence>
<dbReference type="InterPro" id="IPR003140">
    <property type="entry name" value="PLipase/COase/thioEstase"/>
</dbReference>
<dbReference type="Proteomes" id="UP000281985">
    <property type="component" value="Unassembled WGS sequence"/>
</dbReference>
<name>A0A3M0G3I8_9FLAO</name>
<keyword evidence="2 4" id="KW-0378">Hydrolase</keyword>